<evidence type="ECO:0000313" key="2">
    <source>
        <dbReference type="Proteomes" id="UP000041625"/>
    </source>
</evidence>
<dbReference type="AlphaFoldDB" id="A0AA86WP54"/>
<sequence length="53" mass="5973">MYIEMNKGPLDGPFLMPTTNSHIGPVHYINHVMNIKSCTKHRRTVSIHASIAL</sequence>
<dbReference type="Proteomes" id="UP000041625">
    <property type="component" value="Unassembled WGS sequence"/>
</dbReference>
<organism evidence="1 2">
    <name type="scientific">Vibrio coralliirubri</name>
    <dbReference type="NCBI Taxonomy" id="1516159"/>
    <lineage>
        <taxon>Bacteria</taxon>
        <taxon>Pseudomonadati</taxon>
        <taxon>Pseudomonadota</taxon>
        <taxon>Gammaproteobacteria</taxon>
        <taxon>Vibrionales</taxon>
        <taxon>Vibrionaceae</taxon>
        <taxon>Vibrio</taxon>
    </lineage>
</organism>
<accession>A0AA86WP54</accession>
<proteinExistence type="predicted"/>
<reference evidence="1 2" key="1">
    <citation type="submission" date="2014-06" db="EMBL/GenBank/DDBJ databases">
        <authorList>
            <person name="Le Roux F."/>
        </authorList>
    </citation>
    <scope>NUCLEOTIDE SEQUENCE [LARGE SCALE GENOMIC DNA]</scope>
    <source>
        <strain evidence="1 2">J2-31</strain>
    </source>
</reference>
<dbReference type="EMBL" id="CCKJ01000032">
    <property type="protein sequence ID" value="CDT65145.1"/>
    <property type="molecule type" value="Genomic_DNA"/>
</dbReference>
<evidence type="ECO:0000313" key="1">
    <source>
        <dbReference type="EMBL" id="CDT65145.1"/>
    </source>
</evidence>
<name>A0AA86WP54_9VIBR</name>
<gene>
    <name evidence="1" type="ORF">VCR31J2_1270828</name>
</gene>
<protein>
    <submittedName>
        <fullName evidence="1">Uncharacterized protein</fullName>
    </submittedName>
</protein>
<comment type="caution">
    <text evidence="1">The sequence shown here is derived from an EMBL/GenBank/DDBJ whole genome shotgun (WGS) entry which is preliminary data.</text>
</comment>
<keyword evidence="2" id="KW-1185">Reference proteome</keyword>